<dbReference type="Pfam" id="PF13450">
    <property type="entry name" value="NAD_binding_8"/>
    <property type="match status" value="1"/>
</dbReference>
<comment type="cofactor">
    <cofactor evidence="1">
        <name>FAD</name>
        <dbReference type="ChEBI" id="CHEBI:57692"/>
    </cofactor>
</comment>
<comment type="similarity">
    <text evidence="2">Belongs to the FAD-binding monooxygenase family.</text>
</comment>
<reference evidence="7" key="1">
    <citation type="submission" date="2021-05" db="EMBL/GenBank/DDBJ databases">
        <authorList>
            <person name="Stam R."/>
        </authorList>
    </citation>
    <scope>NUCLEOTIDE SEQUENCE</scope>
    <source>
        <strain evidence="7">CS162</strain>
    </source>
</reference>
<dbReference type="Gene3D" id="3.50.50.60">
    <property type="entry name" value="FAD/NAD(P)-binding domain"/>
    <property type="match status" value="3"/>
</dbReference>
<dbReference type="GeneID" id="67013755"/>
<dbReference type="EMBL" id="CAJRGZ010000015">
    <property type="protein sequence ID" value="CAG5149235.1"/>
    <property type="molecule type" value="Genomic_DNA"/>
</dbReference>
<gene>
    <name evidence="7" type="ORF">ALTATR162_LOCUS2322</name>
</gene>
<evidence type="ECO:0008006" key="9">
    <source>
        <dbReference type="Google" id="ProtNLM"/>
    </source>
</evidence>
<dbReference type="PANTHER" id="PTHR43098:SF2">
    <property type="entry name" value="FAD-BINDING MONOOXYGENASE AUSB-RELATED"/>
    <property type="match status" value="1"/>
</dbReference>
<dbReference type="InterPro" id="IPR036188">
    <property type="entry name" value="FAD/NAD-bd_sf"/>
</dbReference>
<dbReference type="Proteomes" id="UP000676310">
    <property type="component" value="Unassembled WGS sequence"/>
</dbReference>
<keyword evidence="4" id="KW-0274">FAD</keyword>
<evidence type="ECO:0000256" key="6">
    <source>
        <dbReference type="ARBA" id="ARBA00023002"/>
    </source>
</evidence>
<evidence type="ECO:0000313" key="7">
    <source>
        <dbReference type="EMBL" id="CAG5149235.1"/>
    </source>
</evidence>
<name>A0A8J2HXL6_9PLEO</name>
<keyword evidence="5" id="KW-0521">NADP</keyword>
<dbReference type="GO" id="GO:0016491">
    <property type="term" value="F:oxidoreductase activity"/>
    <property type="evidence" value="ECO:0007669"/>
    <property type="project" value="UniProtKB-KW"/>
</dbReference>
<keyword evidence="8" id="KW-1185">Reference proteome</keyword>
<keyword evidence="6" id="KW-0560">Oxidoreductase</keyword>
<keyword evidence="3" id="KW-0285">Flavoprotein</keyword>
<accession>A0A8J2HXL6</accession>
<evidence type="ECO:0000256" key="4">
    <source>
        <dbReference type="ARBA" id="ARBA00022827"/>
    </source>
</evidence>
<evidence type="ECO:0000256" key="2">
    <source>
        <dbReference type="ARBA" id="ARBA00010139"/>
    </source>
</evidence>
<evidence type="ECO:0000256" key="5">
    <source>
        <dbReference type="ARBA" id="ARBA00022857"/>
    </source>
</evidence>
<dbReference type="OrthoDB" id="66881at2759"/>
<dbReference type="RefSeq" id="XP_043165861.1">
    <property type="nucleotide sequence ID" value="XM_043309926.1"/>
</dbReference>
<organism evidence="7 8">
    <name type="scientific">Alternaria atra</name>
    <dbReference type="NCBI Taxonomy" id="119953"/>
    <lineage>
        <taxon>Eukaryota</taxon>
        <taxon>Fungi</taxon>
        <taxon>Dikarya</taxon>
        <taxon>Ascomycota</taxon>
        <taxon>Pezizomycotina</taxon>
        <taxon>Dothideomycetes</taxon>
        <taxon>Pleosporomycetidae</taxon>
        <taxon>Pleosporales</taxon>
        <taxon>Pleosporineae</taxon>
        <taxon>Pleosporaceae</taxon>
        <taxon>Alternaria</taxon>
        <taxon>Alternaria sect. Ulocladioides</taxon>
    </lineage>
</organism>
<proteinExistence type="inferred from homology"/>
<protein>
    <recommendedName>
        <fullName evidence="9">FAD/NAD(P)-binding domain-containing protein</fullName>
    </recommendedName>
</protein>
<evidence type="ECO:0000256" key="3">
    <source>
        <dbReference type="ARBA" id="ARBA00022630"/>
    </source>
</evidence>
<evidence type="ECO:0000256" key="1">
    <source>
        <dbReference type="ARBA" id="ARBA00001974"/>
    </source>
</evidence>
<dbReference type="SUPFAM" id="SSF51905">
    <property type="entry name" value="FAD/NAD(P)-binding domain"/>
    <property type="match status" value="1"/>
</dbReference>
<dbReference type="InterPro" id="IPR050775">
    <property type="entry name" value="FAD-binding_Monooxygenases"/>
</dbReference>
<dbReference type="AlphaFoldDB" id="A0A8J2HXL6"/>
<comment type="caution">
    <text evidence="7">The sequence shown here is derived from an EMBL/GenBank/DDBJ whole genome shotgun (WGS) entry which is preliminary data.</text>
</comment>
<evidence type="ECO:0000313" key="8">
    <source>
        <dbReference type="Proteomes" id="UP000676310"/>
    </source>
</evidence>
<sequence>MTFTDAPGVAAIDPVTRAKYIEERNKRLRSEGAAQFIKVSETARFSHLANDPWVDHERLNALPSPLPSGASVKFLILGAGYGGLLLAVRLIQAGFSADNIRLVDHAGGFGGTWYWNRYPGLMCDIESYVYMPLLEETGYMPRQKYSHGSELREQAERIAEKWHLQDKCLFRAKIQSAAWSDAEKRWTVRMTENRGPMGKENARDVVAKAQYLLSASGALNDPHMPNVPGLNDFNNKLFHAARWDYNVTGGAPNNWTLDKLKNKRVGIIGTGATAVQVVPQLAKWAKELYVFQRTPSNVDVRGQKDTDPLEWENMTAKKGWQKERSENLISYQMNTPNGDNLVNDSWTRMPAYAAAFGSPGIVALDKMPEHVSRMHEWDVERSERVRARVDEVVKDKVTAEKLKAWYPVWCKTPTFHDDYLPAFNQPNVQLIDTNGKGIDRLTGNAVVSGGTEYPVDVLVLGTGFASPVAGSGSPAYRAGMKIFGRNHLSIDDKWTQKGASTLHGVATHDFPNLFFLGASQGGLTVNIRYVLDTQASHIANILSKAEREEGNGVGDKTTLEVTTEAEEAWSAEILVRAGWYVGVLGCTPGFLNNEGENDKRTETADQIKAARGAPWGEGMLSYCKQLKDYTEQGCLRGLEVTI</sequence>
<dbReference type="PANTHER" id="PTHR43098">
    <property type="entry name" value="L-ORNITHINE N(5)-MONOOXYGENASE-RELATED"/>
    <property type="match status" value="1"/>
</dbReference>